<dbReference type="Proteomes" id="UP001159405">
    <property type="component" value="Unassembled WGS sequence"/>
</dbReference>
<feature type="region of interest" description="Disordered" evidence="10">
    <location>
        <begin position="232"/>
        <end position="254"/>
    </location>
</feature>
<keyword evidence="8" id="KW-0325">Glycoprotein</keyword>
<evidence type="ECO:0000256" key="8">
    <source>
        <dbReference type="ARBA" id="ARBA00023180"/>
    </source>
</evidence>
<keyword evidence="3 11" id="KW-0812">Transmembrane</keyword>
<accession>A0ABN8RFR4</accession>
<feature type="transmembrane region" description="Helical" evidence="11">
    <location>
        <begin position="36"/>
        <end position="62"/>
    </location>
</feature>
<feature type="domain" description="G-protein coupled receptors family 1 profile" evidence="12">
    <location>
        <begin position="1"/>
        <end position="175"/>
    </location>
</feature>
<gene>
    <name evidence="13" type="ORF">PLOB_00018971</name>
</gene>
<keyword evidence="5" id="KW-0297">G-protein coupled receptor</keyword>
<protein>
    <recommendedName>
        <fullName evidence="12">G-protein coupled receptors family 1 profile domain-containing protein</fullName>
    </recommendedName>
</protein>
<feature type="transmembrane region" description="Helical" evidence="11">
    <location>
        <begin position="121"/>
        <end position="142"/>
    </location>
</feature>
<name>A0ABN8RFR4_9CNID</name>
<evidence type="ECO:0000256" key="3">
    <source>
        <dbReference type="ARBA" id="ARBA00022692"/>
    </source>
</evidence>
<evidence type="ECO:0000256" key="11">
    <source>
        <dbReference type="SAM" id="Phobius"/>
    </source>
</evidence>
<dbReference type="PANTHER" id="PTHR24246">
    <property type="entry name" value="OLFACTORY RECEPTOR AND ADENOSINE RECEPTOR"/>
    <property type="match status" value="1"/>
</dbReference>
<dbReference type="PRINTS" id="PR00237">
    <property type="entry name" value="GPCRRHODOPSN"/>
</dbReference>
<dbReference type="SUPFAM" id="SSF81321">
    <property type="entry name" value="Family A G protein-coupled receptor-like"/>
    <property type="match status" value="2"/>
</dbReference>
<comment type="caution">
    <text evidence="13">The sequence shown here is derived from an EMBL/GenBank/DDBJ whole genome shotgun (WGS) entry which is preliminary data.</text>
</comment>
<comment type="subcellular location">
    <subcellularLocation>
        <location evidence="1">Cell membrane</location>
        <topology evidence="1">Multi-pass membrane protein</topology>
    </subcellularLocation>
</comment>
<dbReference type="EMBL" id="CALNXK010000220">
    <property type="protein sequence ID" value="CAH3177063.1"/>
    <property type="molecule type" value="Genomic_DNA"/>
</dbReference>
<keyword evidence="4 11" id="KW-1133">Transmembrane helix</keyword>
<organism evidence="13 14">
    <name type="scientific">Porites lobata</name>
    <dbReference type="NCBI Taxonomy" id="104759"/>
    <lineage>
        <taxon>Eukaryota</taxon>
        <taxon>Metazoa</taxon>
        <taxon>Cnidaria</taxon>
        <taxon>Anthozoa</taxon>
        <taxon>Hexacorallia</taxon>
        <taxon>Scleractinia</taxon>
        <taxon>Fungiina</taxon>
        <taxon>Poritidae</taxon>
        <taxon>Porites</taxon>
    </lineage>
</organism>
<feature type="transmembrane region" description="Helical" evidence="11">
    <location>
        <begin position="154"/>
        <end position="175"/>
    </location>
</feature>
<dbReference type="InterPro" id="IPR017452">
    <property type="entry name" value="GPCR_Rhodpsn_7TM"/>
</dbReference>
<evidence type="ECO:0000256" key="9">
    <source>
        <dbReference type="ARBA" id="ARBA00023224"/>
    </source>
</evidence>
<reference evidence="13 14" key="1">
    <citation type="submission" date="2022-05" db="EMBL/GenBank/DDBJ databases">
        <authorList>
            <consortium name="Genoscope - CEA"/>
            <person name="William W."/>
        </authorList>
    </citation>
    <scope>NUCLEOTIDE SEQUENCE [LARGE SCALE GENOMIC DNA]</scope>
</reference>
<dbReference type="InterPro" id="IPR000276">
    <property type="entry name" value="GPCR_Rhodpsn"/>
</dbReference>
<sequence length="308" mass="34182">MNRSADFQTEEIASECEFVTFLGGTLNESTTEAYTVIVYLIIINLICLPITSISNALVIFAVKTKLRLKTMSNIALACLATTDCVMGVIGQPFFTVGLAVLLQGEGSSAYCPLLATSTNHITTILFFLVLTYTPAFFVRMLITNSIIQSLNVAYSSLMLAVFAVILNSLINPVIYCIRIREFRVAFIEILCRKTTVQTENTKKRTFGTKNNGVTHEPGINGEVGMRKIKQQQQRGGCEQINSESNNSNNIGDNDTNKEIAMETMIQEQQQHGRCEQINGESNNDNNIGDNDTNKEIAMKTKIQEQQQH</sequence>
<feature type="non-terminal residue" evidence="13">
    <location>
        <position position="308"/>
    </location>
</feature>
<evidence type="ECO:0000256" key="1">
    <source>
        <dbReference type="ARBA" id="ARBA00004651"/>
    </source>
</evidence>
<evidence type="ECO:0000256" key="6">
    <source>
        <dbReference type="ARBA" id="ARBA00023136"/>
    </source>
</evidence>
<dbReference type="Gene3D" id="1.20.1070.10">
    <property type="entry name" value="Rhodopsin 7-helix transmembrane proteins"/>
    <property type="match status" value="2"/>
</dbReference>
<keyword evidence="14" id="KW-1185">Reference proteome</keyword>
<evidence type="ECO:0000313" key="14">
    <source>
        <dbReference type="Proteomes" id="UP001159405"/>
    </source>
</evidence>
<proteinExistence type="predicted"/>
<evidence type="ECO:0000256" key="10">
    <source>
        <dbReference type="SAM" id="MobiDB-lite"/>
    </source>
</evidence>
<keyword evidence="6 11" id="KW-0472">Membrane</keyword>
<dbReference type="PROSITE" id="PS50262">
    <property type="entry name" value="G_PROTEIN_RECEP_F1_2"/>
    <property type="match status" value="1"/>
</dbReference>
<evidence type="ECO:0000256" key="7">
    <source>
        <dbReference type="ARBA" id="ARBA00023170"/>
    </source>
</evidence>
<evidence type="ECO:0000259" key="12">
    <source>
        <dbReference type="PROSITE" id="PS50262"/>
    </source>
</evidence>
<dbReference type="PANTHER" id="PTHR24246:SF27">
    <property type="entry name" value="ADENOSINE RECEPTOR, ISOFORM A"/>
    <property type="match status" value="1"/>
</dbReference>
<feature type="transmembrane region" description="Helical" evidence="11">
    <location>
        <begin position="74"/>
        <end position="101"/>
    </location>
</feature>
<keyword evidence="9" id="KW-0807">Transducer</keyword>
<evidence type="ECO:0000313" key="13">
    <source>
        <dbReference type="EMBL" id="CAH3177063.1"/>
    </source>
</evidence>
<keyword evidence="2" id="KW-1003">Cell membrane</keyword>
<evidence type="ECO:0000256" key="2">
    <source>
        <dbReference type="ARBA" id="ARBA00022475"/>
    </source>
</evidence>
<feature type="region of interest" description="Disordered" evidence="10">
    <location>
        <begin position="268"/>
        <end position="294"/>
    </location>
</feature>
<evidence type="ECO:0000256" key="4">
    <source>
        <dbReference type="ARBA" id="ARBA00022989"/>
    </source>
</evidence>
<feature type="compositionally biased region" description="Low complexity" evidence="10">
    <location>
        <begin position="277"/>
        <end position="290"/>
    </location>
</feature>
<keyword evidence="7" id="KW-0675">Receptor</keyword>
<evidence type="ECO:0000256" key="5">
    <source>
        <dbReference type="ARBA" id="ARBA00023040"/>
    </source>
</evidence>